<protein>
    <submittedName>
        <fullName evidence="6">Hsp70 family protein</fullName>
    </submittedName>
</protein>
<dbReference type="PANTHER" id="PTHR19375">
    <property type="entry name" value="HEAT SHOCK PROTEIN 70KDA"/>
    <property type="match status" value="1"/>
</dbReference>
<dbReference type="PRINTS" id="PR00301">
    <property type="entry name" value="HEATSHOCK70"/>
</dbReference>
<keyword evidence="1 4" id="KW-0547">Nucleotide-binding</keyword>
<keyword evidence="7" id="KW-1185">Reference proteome</keyword>
<gene>
    <name evidence="6" type="ORF">L2299_00540</name>
</gene>
<dbReference type="InterPro" id="IPR043129">
    <property type="entry name" value="ATPase_NBD"/>
</dbReference>
<comment type="caution">
    <text evidence="6">The sequence shown here is derived from an EMBL/GenBank/DDBJ whole genome shotgun (WGS) entry which is preliminary data.</text>
</comment>
<dbReference type="EMBL" id="JAKJLQ010000001">
    <property type="protein sequence ID" value="MDF6099538.1"/>
    <property type="molecule type" value="Genomic_DNA"/>
</dbReference>
<keyword evidence="3" id="KW-0143">Chaperone</keyword>
<organism evidence="6 7">
    <name type="scientific">Gordonia hongkongensis</name>
    <dbReference type="NCBI Taxonomy" id="1701090"/>
    <lineage>
        <taxon>Bacteria</taxon>
        <taxon>Bacillati</taxon>
        <taxon>Actinomycetota</taxon>
        <taxon>Actinomycetes</taxon>
        <taxon>Mycobacteriales</taxon>
        <taxon>Gordoniaceae</taxon>
        <taxon>Gordonia</taxon>
    </lineage>
</organism>
<evidence type="ECO:0000256" key="3">
    <source>
        <dbReference type="ARBA" id="ARBA00023186"/>
    </source>
</evidence>
<comment type="similarity">
    <text evidence="4">Belongs to the heat shock protein 70 family.</text>
</comment>
<evidence type="ECO:0000256" key="4">
    <source>
        <dbReference type="RuleBase" id="RU003322"/>
    </source>
</evidence>
<evidence type="ECO:0000256" key="5">
    <source>
        <dbReference type="SAM" id="MobiDB-lite"/>
    </source>
</evidence>
<reference evidence="6" key="1">
    <citation type="journal article" date="2022" name="Data Brief">
        <title>Draft genome sequence data of Gordonia hongkongensis strain EUFUS-Z928 isolated from the octocoral Eunicea fusca.</title>
        <authorList>
            <person name="Sanchez-Suarez J."/>
            <person name="Diaz L."/>
            <person name="Melo-Bolivar J."/>
            <person name="Villamil L."/>
        </authorList>
    </citation>
    <scope>NUCLEOTIDE SEQUENCE</scope>
    <source>
        <strain evidence="6">EUFUS-Z928</strain>
    </source>
</reference>
<evidence type="ECO:0000313" key="6">
    <source>
        <dbReference type="EMBL" id="MDF6099538.1"/>
    </source>
</evidence>
<name>A0ABT6BNC7_9ACTN</name>
<accession>A0ABT6BNC7</accession>
<reference evidence="6" key="2">
    <citation type="submission" date="2022-01" db="EMBL/GenBank/DDBJ databases">
        <authorList>
            <person name="Sanchez-Suarez J."/>
            <person name="Villamil L."/>
            <person name="Diaz L.E."/>
        </authorList>
    </citation>
    <scope>NUCLEOTIDE SEQUENCE</scope>
    <source>
        <strain evidence="6">EUFUS-Z928</strain>
    </source>
</reference>
<evidence type="ECO:0000256" key="2">
    <source>
        <dbReference type="ARBA" id="ARBA00022840"/>
    </source>
</evidence>
<keyword evidence="2 4" id="KW-0067">ATP-binding</keyword>
<feature type="region of interest" description="Disordered" evidence="5">
    <location>
        <begin position="477"/>
        <end position="497"/>
    </location>
</feature>
<dbReference type="Gene3D" id="3.90.640.10">
    <property type="entry name" value="Actin, Chain A, domain 4"/>
    <property type="match status" value="1"/>
</dbReference>
<dbReference type="SUPFAM" id="SSF53067">
    <property type="entry name" value="Actin-like ATPase domain"/>
    <property type="match status" value="2"/>
</dbReference>
<dbReference type="Proteomes" id="UP001152308">
    <property type="component" value="Unassembled WGS sequence"/>
</dbReference>
<evidence type="ECO:0000256" key="1">
    <source>
        <dbReference type="ARBA" id="ARBA00022741"/>
    </source>
</evidence>
<dbReference type="Gene3D" id="3.30.420.40">
    <property type="match status" value="2"/>
</dbReference>
<evidence type="ECO:0000313" key="7">
    <source>
        <dbReference type="Proteomes" id="UP001152308"/>
    </source>
</evidence>
<dbReference type="Pfam" id="PF00012">
    <property type="entry name" value="HSP70"/>
    <property type="match status" value="1"/>
</dbReference>
<sequence length="567" mass="61961">MIDSLDESGLPYPSVVRYEGEEVIVGREAREALEDVGLGVHGNTVRSPKFLLGQEAVTVGGVERSPIDIVADVIRHVRSESLTRSRRKALGAADRAVVTIPVNMNGPRRAALREAFAQADISIAQFVHEPFAALYGYIRGSDDPQSLVRKLKGRNVLVVDWGGGTLDLTLCRVEPGRIVQLRNGATEDVGGDQFDQVIRDEVVGRFAVRHGIEDTDVPTPEARLRLLQSAERNKIDLSYRQVVTFYTPGYFPQSDTALEYSLSRTELDEITRRLVESGIGKIDSLLESVGVAPGQISLCLVAGGMAAMPSIRSSLHEMFGPERVVIPKNSATLVSQGAAWIAHDSQTLVLAKQIELEMARGSRLPLLRAGTPMPSDGDVRHERFDLYCTDPTDGTAKFSIVTPTAIADQPQASDPRTFLGTTTVKVDTAAPPLVERLNLNVEIDDDLILHVNAFSTQRADRSKASYFDLEFGIALPNDDNTDPVDKTDQPADPPKGGLVVRANVAAEKDDDLIPGDVLYKSKPHAFARMPGRYQATEDQRLEHLYYKPCAVCKRQWGDPACRCATAS</sequence>
<proteinExistence type="inferred from homology"/>
<dbReference type="InterPro" id="IPR013126">
    <property type="entry name" value="Hsp_70_fam"/>
</dbReference>